<gene>
    <name evidence="6" type="ORF">KTC_23350</name>
</gene>
<dbReference type="Gene3D" id="3.40.1090.10">
    <property type="entry name" value="Cytosolic phospholipase A2 catalytic domain"/>
    <property type="match status" value="2"/>
</dbReference>
<keyword evidence="1 4" id="KW-0378">Hydrolase</keyword>
<feature type="short sequence motif" description="GXGXXG" evidence="4">
    <location>
        <begin position="10"/>
        <end position="15"/>
    </location>
</feature>
<dbReference type="SUPFAM" id="SSF52151">
    <property type="entry name" value="FabD/lysophospholipase-like"/>
    <property type="match status" value="1"/>
</dbReference>
<dbReference type="InterPro" id="IPR050301">
    <property type="entry name" value="NTE"/>
</dbReference>
<evidence type="ECO:0000256" key="4">
    <source>
        <dbReference type="PROSITE-ProRule" id="PRU01161"/>
    </source>
</evidence>
<organism evidence="6">
    <name type="scientific">Thermosporothrix sp. COM3</name>
    <dbReference type="NCBI Taxonomy" id="2490863"/>
    <lineage>
        <taxon>Bacteria</taxon>
        <taxon>Bacillati</taxon>
        <taxon>Chloroflexota</taxon>
        <taxon>Ktedonobacteria</taxon>
        <taxon>Ktedonobacterales</taxon>
        <taxon>Thermosporotrichaceae</taxon>
        <taxon>Thermosporothrix</taxon>
    </lineage>
</organism>
<keyword evidence="2 4" id="KW-0442">Lipid degradation</keyword>
<dbReference type="Pfam" id="PF01734">
    <property type="entry name" value="Patatin"/>
    <property type="match status" value="1"/>
</dbReference>
<dbReference type="InterPro" id="IPR002641">
    <property type="entry name" value="PNPLA_dom"/>
</dbReference>
<evidence type="ECO:0000256" key="3">
    <source>
        <dbReference type="ARBA" id="ARBA00023098"/>
    </source>
</evidence>
<evidence type="ECO:0000259" key="5">
    <source>
        <dbReference type="PROSITE" id="PS51635"/>
    </source>
</evidence>
<feature type="domain" description="PNPLA" evidence="5">
    <location>
        <begin position="6"/>
        <end position="201"/>
    </location>
</feature>
<dbReference type="GO" id="GO:0016042">
    <property type="term" value="P:lipid catabolic process"/>
    <property type="evidence" value="ECO:0007669"/>
    <property type="project" value="UniProtKB-UniRule"/>
</dbReference>
<dbReference type="PROSITE" id="PS51635">
    <property type="entry name" value="PNPLA"/>
    <property type="match status" value="1"/>
</dbReference>
<dbReference type="PANTHER" id="PTHR14226">
    <property type="entry name" value="NEUROPATHY TARGET ESTERASE/SWISS CHEESE D.MELANOGASTER"/>
    <property type="match status" value="1"/>
</dbReference>
<reference evidence="6" key="1">
    <citation type="submission" date="2018-12" db="EMBL/GenBank/DDBJ databases">
        <title>Novel natural products biosynthetic potential of the class Ktedonobacteria.</title>
        <authorList>
            <person name="Zheng Y."/>
            <person name="Saitou A."/>
            <person name="Wang C.M."/>
            <person name="Toyoda A."/>
            <person name="Minakuchi Y."/>
            <person name="Sekiguchi Y."/>
            <person name="Ueda K."/>
            <person name="Takano H."/>
            <person name="Sakai Y."/>
            <person name="Yokota A."/>
            <person name="Yabe S."/>
        </authorList>
    </citation>
    <scope>NUCLEOTIDE SEQUENCE</scope>
    <source>
        <strain evidence="6">COM3</strain>
    </source>
</reference>
<feature type="active site" description="Proton acceptor" evidence="4">
    <location>
        <position position="187"/>
    </location>
</feature>
<dbReference type="AlphaFoldDB" id="A0A455SR08"/>
<sequence>MSKRALVLGGGGVAGIAWETGLLVGLADAGIEINKADLFVGTSAGSAVAAQVTSGLSMEELFQRQVDPALQAKEIDVQPNFQQIVADFNRITSEGHRGSALMRELGKAALSTPTVPEAERRNVIVSRLPVHQWPQSRLEIVAVDAFSGERVVFTHESGVELIDAVAASCAVPCVWPPVTIGERRYIDGGCYSAANADLAAGFEKVLIVQPEIPALLLVESLEEQIERLRQNGAQVEVLSPNEVVKNALAAAGGNPLDPALREISAKAGREQARDEVARIAALWR</sequence>
<evidence type="ECO:0000256" key="2">
    <source>
        <dbReference type="ARBA" id="ARBA00022963"/>
    </source>
</evidence>
<feature type="active site" description="Nucleophile" evidence="4">
    <location>
        <position position="43"/>
    </location>
</feature>
<dbReference type="InterPro" id="IPR016035">
    <property type="entry name" value="Acyl_Trfase/lysoPLipase"/>
</dbReference>
<accession>A0A455SR08</accession>
<name>A0A455SR08_9CHLR</name>
<evidence type="ECO:0000256" key="1">
    <source>
        <dbReference type="ARBA" id="ARBA00022801"/>
    </source>
</evidence>
<feature type="short sequence motif" description="DGA/G" evidence="4">
    <location>
        <begin position="187"/>
        <end position="189"/>
    </location>
</feature>
<dbReference type="EMBL" id="AP019376">
    <property type="protein sequence ID" value="BBH87584.1"/>
    <property type="molecule type" value="Genomic_DNA"/>
</dbReference>
<feature type="short sequence motif" description="GXSXG" evidence="4">
    <location>
        <begin position="41"/>
        <end position="45"/>
    </location>
</feature>
<evidence type="ECO:0000313" key="6">
    <source>
        <dbReference type="EMBL" id="BBH87584.1"/>
    </source>
</evidence>
<proteinExistence type="predicted"/>
<protein>
    <submittedName>
        <fullName evidence="6">Patatin</fullName>
    </submittedName>
</protein>
<dbReference type="PANTHER" id="PTHR14226:SF57">
    <property type="entry name" value="BLR7027 PROTEIN"/>
    <property type="match status" value="1"/>
</dbReference>
<keyword evidence="3 4" id="KW-0443">Lipid metabolism</keyword>
<dbReference type="GO" id="GO:0016787">
    <property type="term" value="F:hydrolase activity"/>
    <property type="evidence" value="ECO:0007669"/>
    <property type="project" value="UniProtKB-UniRule"/>
</dbReference>